<protein>
    <submittedName>
        <fullName evidence="1">Bifunctional 3-demethylubiquinone-9 3-methyltransferase/ 2-octaprenyl-6-hydroxy phenol methylase</fullName>
    </submittedName>
</protein>
<dbReference type="PANTHER" id="PTHR43861">
    <property type="entry name" value="TRANS-ACONITATE 2-METHYLTRANSFERASE-RELATED"/>
    <property type="match status" value="1"/>
</dbReference>
<evidence type="ECO:0000313" key="2">
    <source>
        <dbReference type="Proteomes" id="UP000049983"/>
    </source>
</evidence>
<dbReference type="EMBL" id="CXWC01000012">
    <property type="protein sequence ID" value="CTQ75072.1"/>
    <property type="molecule type" value="Genomic_DNA"/>
</dbReference>
<dbReference type="CDD" id="cd02440">
    <property type="entry name" value="AdoMet_MTases"/>
    <property type="match status" value="1"/>
</dbReference>
<dbReference type="AlphaFoldDB" id="A0A0M7AKU7"/>
<dbReference type="GO" id="GO:0032259">
    <property type="term" value="P:methylation"/>
    <property type="evidence" value="ECO:0007669"/>
    <property type="project" value="UniProtKB-KW"/>
</dbReference>
<dbReference type="GeneID" id="97671524"/>
<sequence length="226" mass="25527">MSENLINTWSKRDAEEDSMTTEHAWIWREMIAAVGETDFTNAKVLDFGCNQGGFLRLLYDLRRYAAAVGVDIAQNAVARAEAQKGDRPITYRATDRLSDIGDGFDIAFSHEVIYLIEDLERHAGDIRKVLKPGGDYYAVTCCHSDSPLWHSWRPKIQEFSNVPVPNHSVSDIAEAFRRAGFQVSVQRFLASAYVPLGGASDYFPTDVDRIETYSRWKLMFQFTSGA</sequence>
<dbReference type="Proteomes" id="UP000049983">
    <property type="component" value="Unassembled WGS sequence"/>
</dbReference>
<dbReference type="RefSeq" id="WP_055118881.1">
    <property type="nucleotide sequence ID" value="NZ_CXWA01000008.1"/>
</dbReference>
<organism evidence="1 2">
    <name type="scientific">Roseibium album</name>
    <dbReference type="NCBI Taxonomy" id="311410"/>
    <lineage>
        <taxon>Bacteria</taxon>
        <taxon>Pseudomonadati</taxon>
        <taxon>Pseudomonadota</taxon>
        <taxon>Alphaproteobacteria</taxon>
        <taxon>Hyphomicrobiales</taxon>
        <taxon>Stappiaceae</taxon>
        <taxon>Roseibium</taxon>
    </lineage>
</organism>
<accession>A0A0M7AKU7</accession>
<evidence type="ECO:0000313" key="1">
    <source>
        <dbReference type="EMBL" id="CTQ75072.1"/>
    </source>
</evidence>
<dbReference type="OrthoDB" id="7856199at2"/>
<dbReference type="SUPFAM" id="SSF53335">
    <property type="entry name" value="S-adenosyl-L-methionine-dependent methyltransferases"/>
    <property type="match status" value="1"/>
</dbReference>
<reference evidence="2" key="1">
    <citation type="submission" date="2015-07" db="EMBL/GenBank/DDBJ databases">
        <authorList>
            <person name="Rodrigo-Torres Lidia"/>
            <person name="Arahal R.David."/>
        </authorList>
    </citation>
    <scope>NUCLEOTIDE SEQUENCE [LARGE SCALE GENOMIC DNA]</scope>
    <source>
        <strain evidence="2">CECT 5096</strain>
    </source>
</reference>
<dbReference type="InterPro" id="IPR029063">
    <property type="entry name" value="SAM-dependent_MTases_sf"/>
</dbReference>
<dbReference type="Pfam" id="PF13489">
    <property type="entry name" value="Methyltransf_23"/>
    <property type="match status" value="1"/>
</dbReference>
<dbReference type="Gene3D" id="3.40.50.150">
    <property type="entry name" value="Vaccinia Virus protein VP39"/>
    <property type="match status" value="1"/>
</dbReference>
<keyword evidence="1" id="KW-0808">Transferase</keyword>
<keyword evidence="1" id="KW-0830">Ubiquinone</keyword>
<proteinExistence type="predicted"/>
<keyword evidence="1" id="KW-0489">Methyltransferase</keyword>
<dbReference type="STRING" id="311410.LA5095_04486"/>
<dbReference type="PANTHER" id="PTHR43861:SF1">
    <property type="entry name" value="TRANS-ACONITATE 2-METHYLTRANSFERASE"/>
    <property type="match status" value="1"/>
</dbReference>
<gene>
    <name evidence="1" type="ORF">LA5096_04217</name>
</gene>
<name>A0A0M7AKU7_9HYPH</name>
<dbReference type="GO" id="GO:0008168">
    <property type="term" value="F:methyltransferase activity"/>
    <property type="evidence" value="ECO:0007669"/>
    <property type="project" value="UniProtKB-KW"/>
</dbReference>
<keyword evidence="2" id="KW-1185">Reference proteome</keyword>